<evidence type="ECO:0000313" key="4">
    <source>
        <dbReference type="EMBL" id="CAD9126843.1"/>
    </source>
</evidence>
<dbReference type="EMBL" id="HBGE01033320">
    <property type="protein sequence ID" value="CAD9126839.1"/>
    <property type="molecule type" value="Transcribed_RNA"/>
</dbReference>
<evidence type="ECO:0000313" key="3">
    <source>
        <dbReference type="EMBL" id="CAD9126839.1"/>
    </source>
</evidence>
<evidence type="ECO:0000313" key="5">
    <source>
        <dbReference type="EMBL" id="CAD9126847.1"/>
    </source>
</evidence>
<dbReference type="GO" id="GO:0003723">
    <property type="term" value="F:RNA binding"/>
    <property type="evidence" value="ECO:0007669"/>
    <property type="project" value="UniProtKB-KW"/>
</dbReference>
<sequence length="109" mass="11475">MSTMEMKVSMKKGIGFYIRAAASFLKGVEAKEAVEASEGKEGKEAMEAKAPVDELKISGLGEAINTAVTAATRAEADGLGTITKVETAYPDMSNGRGCAQIFITLKRKA</sequence>
<evidence type="ECO:0000259" key="2">
    <source>
        <dbReference type="Pfam" id="PF01918"/>
    </source>
</evidence>
<protein>
    <recommendedName>
        <fullName evidence="2">DNA/RNA-binding protein Alba-like domain-containing protein</fullName>
    </recommendedName>
</protein>
<accession>A0A6T9GMA5</accession>
<organism evidence="5">
    <name type="scientific">Alexandrium catenella</name>
    <name type="common">Red tide dinoflagellate</name>
    <name type="synonym">Gonyaulax catenella</name>
    <dbReference type="NCBI Taxonomy" id="2925"/>
    <lineage>
        <taxon>Eukaryota</taxon>
        <taxon>Sar</taxon>
        <taxon>Alveolata</taxon>
        <taxon>Dinophyceae</taxon>
        <taxon>Gonyaulacales</taxon>
        <taxon>Pyrocystaceae</taxon>
        <taxon>Alexandrium</taxon>
    </lineage>
</organism>
<dbReference type="AlphaFoldDB" id="A0A6T9GMA5"/>
<dbReference type="Gene3D" id="3.30.110.20">
    <property type="entry name" value="Alba-like domain"/>
    <property type="match status" value="1"/>
</dbReference>
<dbReference type="EMBL" id="HBGE01033323">
    <property type="protein sequence ID" value="CAD9126843.1"/>
    <property type="molecule type" value="Transcribed_RNA"/>
</dbReference>
<feature type="domain" description="DNA/RNA-binding protein Alba-like" evidence="2">
    <location>
        <begin position="5"/>
        <end position="87"/>
    </location>
</feature>
<name>A0A6T9GMA5_ALECA</name>
<proteinExistence type="predicted"/>
<dbReference type="InterPro" id="IPR036882">
    <property type="entry name" value="Alba-like_dom_sf"/>
</dbReference>
<dbReference type="SUPFAM" id="SSF82704">
    <property type="entry name" value="AlbA-like"/>
    <property type="match status" value="1"/>
</dbReference>
<gene>
    <name evidence="3" type="ORF">ACAT0790_LOCUS20138</name>
    <name evidence="4" type="ORF">ACAT0790_LOCUS20140</name>
    <name evidence="5" type="ORF">ACAT0790_LOCUS20142</name>
</gene>
<reference evidence="5" key="1">
    <citation type="submission" date="2021-01" db="EMBL/GenBank/DDBJ databases">
        <authorList>
            <person name="Corre E."/>
            <person name="Pelletier E."/>
            <person name="Niang G."/>
            <person name="Scheremetjew M."/>
            <person name="Finn R."/>
            <person name="Kale V."/>
            <person name="Holt S."/>
            <person name="Cochrane G."/>
            <person name="Meng A."/>
            <person name="Brown T."/>
            <person name="Cohen L."/>
        </authorList>
    </citation>
    <scope>NUCLEOTIDE SEQUENCE</scope>
    <source>
        <strain evidence="5">OF101</strain>
    </source>
</reference>
<dbReference type="InterPro" id="IPR002775">
    <property type="entry name" value="DNA/RNA-bd_Alba-like"/>
</dbReference>
<evidence type="ECO:0000256" key="1">
    <source>
        <dbReference type="ARBA" id="ARBA00022884"/>
    </source>
</evidence>
<dbReference type="EMBL" id="HBGE01033325">
    <property type="protein sequence ID" value="CAD9126847.1"/>
    <property type="molecule type" value="Transcribed_RNA"/>
</dbReference>
<keyword evidence="1" id="KW-0694">RNA-binding</keyword>
<dbReference type="Pfam" id="PF01918">
    <property type="entry name" value="Alba"/>
    <property type="match status" value="1"/>
</dbReference>